<organism evidence="1 2">
    <name type="scientific">Plasmodium gonderi</name>
    <dbReference type="NCBI Taxonomy" id="77519"/>
    <lineage>
        <taxon>Eukaryota</taxon>
        <taxon>Sar</taxon>
        <taxon>Alveolata</taxon>
        <taxon>Apicomplexa</taxon>
        <taxon>Aconoidasida</taxon>
        <taxon>Haemosporida</taxon>
        <taxon>Plasmodiidae</taxon>
        <taxon>Plasmodium</taxon>
        <taxon>Plasmodium (Plasmodium)</taxon>
    </lineage>
</organism>
<comment type="caution">
    <text evidence="1">The sequence shown here is derived from an EMBL/GenBank/DDBJ whole genome shotgun (WGS) entry which is preliminary data.</text>
</comment>
<reference evidence="2" key="1">
    <citation type="submission" date="2017-04" db="EMBL/GenBank/DDBJ databases">
        <title>Plasmodium gonderi genome.</title>
        <authorList>
            <person name="Arisue N."/>
            <person name="Honma H."/>
            <person name="Kawai S."/>
            <person name="Tougan T."/>
            <person name="Tanabe K."/>
            <person name="Horii T."/>
        </authorList>
    </citation>
    <scope>NUCLEOTIDE SEQUENCE [LARGE SCALE GENOMIC DNA]</scope>
    <source>
        <strain evidence="2">ATCC 30045</strain>
    </source>
</reference>
<name>A0A1Y1JWT8_PLAGO</name>
<sequence length="255" mass="29767">MDLVEYTIVKHFPEYNKNIENYDKNLTFPGDPCTIGSIKATGILNDIFNVDKCKTALSFASKIKGDPYDPSTRISCFYLYYWLHKLFNESSISNKTNSIYQKLIYIVNDYGSHMCRDYMNFAISEDELKKLNDLNDMNNMLYYVINSYYPTGKNKCDCLVACLNIYEQHNKTCKLRNQSFFCEALDDIKDQYNKLSNLTNECVNFTPYNSRLHRGMRDIIDKLSRHKDDSNVLENSETSSITSWNSSYNILYNST</sequence>
<proteinExistence type="predicted"/>
<dbReference type="EMBL" id="BDQF01000213">
    <property type="protein sequence ID" value="GAW84284.1"/>
    <property type="molecule type" value="Genomic_DNA"/>
</dbReference>
<evidence type="ECO:0000313" key="1">
    <source>
        <dbReference type="EMBL" id="GAW84284.1"/>
    </source>
</evidence>
<keyword evidence="2" id="KW-1185">Reference proteome</keyword>
<accession>A0A1Y1JWT8</accession>
<dbReference type="GeneID" id="39745092"/>
<gene>
    <name evidence="1" type="ORF">PGO_002115</name>
</gene>
<evidence type="ECO:0000313" key="2">
    <source>
        <dbReference type="Proteomes" id="UP000195521"/>
    </source>
</evidence>
<dbReference type="Proteomes" id="UP000195521">
    <property type="component" value="Unassembled WGS sequence"/>
</dbReference>
<dbReference type="RefSeq" id="XP_028546873.1">
    <property type="nucleotide sequence ID" value="XM_028691072.1"/>
</dbReference>
<protein>
    <submittedName>
        <fullName evidence="1">Variable surface protein</fullName>
    </submittedName>
</protein>
<dbReference type="AlphaFoldDB" id="A0A1Y1JWT8"/>